<dbReference type="InterPro" id="IPR047324">
    <property type="entry name" value="LbH_gamma_CA-like"/>
</dbReference>
<dbReference type="AlphaFoldDB" id="A0A0F6W312"/>
<dbReference type="STRING" id="927083.DB32_003336"/>
<evidence type="ECO:0000313" key="1">
    <source>
        <dbReference type="EMBL" id="AKF06187.1"/>
    </source>
</evidence>
<reference evidence="1 2" key="1">
    <citation type="submission" date="2015-03" db="EMBL/GenBank/DDBJ databases">
        <title>Genome assembly of Sandaracinus amylolyticus DSM 53668.</title>
        <authorList>
            <person name="Sharma G."/>
            <person name="Subramanian S."/>
        </authorList>
    </citation>
    <scope>NUCLEOTIDE SEQUENCE [LARGE SCALE GENOMIC DNA]</scope>
    <source>
        <strain evidence="1 2">DSM 53668</strain>
    </source>
</reference>
<dbReference type="EMBL" id="CP011125">
    <property type="protein sequence ID" value="AKF06187.1"/>
    <property type="molecule type" value="Genomic_DNA"/>
</dbReference>
<keyword evidence="2" id="KW-1185">Reference proteome</keyword>
<proteinExistence type="predicted"/>
<sequence>MSHRGPLFPYRGARPRAHETSFVAPTASVIGDVTIGASSSIWYGTVLRGDVAPIRIGEQTSVQDNSVVHATGGWSETIVGDRCTVGHSVILHGCIVGNDVLVGMGSIVLDTAEIGDWVVLGAGSLVTARTKIPSGVLAMGRPAKPVRDLTDEERARITEAAALYVGYSADHRRSIDEG</sequence>
<evidence type="ECO:0000313" key="2">
    <source>
        <dbReference type="Proteomes" id="UP000034883"/>
    </source>
</evidence>
<dbReference type="OrthoDB" id="9803036at2"/>
<dbReference type="KEGG" id="samy:DB32_003336"/>
<protein>
    <submittedName>
        <fullName evidence="1">Carbonic anhydrase, family 3</fullName>
    </submittedName>
</protein>
<dbReference type="Proteomes" id="UP000034883">
    <property type="component" value="Chromosome"/>
</dbReference>
<dbReference type="RefSeq" id="WP_053233382.1">
    <property type="nucleotide sequence ID" value="NZ_CP011125.1"/>
</dbReference>
<dbReference type="Pfam" id="PF00132">
    <property type="entry name" value="Hexapep"/>
    <property type="match status" value="1"/>
</dbReference>
<organism evidence="1 2">
    <name type="scientific">Sandaracinus amylolyticus</name>
    <dbReference type="NCBI Taxonomy" id="927083"/>
    <lineage>
        <taxon>Bacteria</taxon>
        <taxon>Pseudomonadati</taxon>
        <taxon>Myxococcota</taxon>
        <taxon>Polyangia</taxon>
        <taxon>Polyangiales</taxon>
        <taxon>Sandaracinaceae</taxon>
        <taxon>Sandaracinus</taxon>
    </lineage>
</organism>
<dbReference type="Gene3D" id="2.160.10.10">
    <property type="entry name" value="Hexapeptide repeat proteins"/>
    <property type="match status" value="1"/>
</dbReference>
<dbReference type="SUPFAM" id="SSF51161">
    <property type="entry name" value="Trimeric LpxA-like enzymes"/>
    <property type="match status" value="1"/>
</dbReference>
<dbReference type="InterPro" id="IPR001451">
    <property type="entry name" value="Hexapep"/>
</dbReference>
<dbReference type="PANTHER" id="PTHR13061">
    <property type="entry name" value="DYNACTIN SUBUNIT P25"/>
    <property type="match status" value="1"/>
</dbReference>
<dbReference type="CDD" id="cd04645">
    <property type="entry name" value="LbH_gamma_CA_like"/>
    <property type="match status" value="1"/>
</dbReference>
<accession>A0A0F6W312</accession>
<dbReference type="InterPro" id="IPR050484">
    <property type="entry name" value="Transf_Hexapept/Carb_Anhydrase"/>
</dbReference>
<name>A0A0F6W312_9BACT</name>
<dbReference type="PANTHER" id="PTHR13061:SF29">
    <property type="entry name" value="GAMMA CARBONIC ANHYDRASE-LIKE 1, MITOCHONDRIAL-RELATED"/>
    <property type="match status" value="1"/>
</dbReference>
<dbReference type="InterPro" id="IPR011004">
    <property type="entry name" value="Trimer_LpxA-like_sf"/>
</dbReference>
<gene>
    <name evidence="1" type="ORF">DB32_003336</name>
</gene>